<keyword evidence="10 11" id="KW-0066">ATP synthesis</keyword>
<accession>A0A078MAT3</accession>
<proteinExistence type="inferred from homology"/>
<dbReference type="GO" id="GO:0005886">
    <property type="term" value="C:plasma membrane"/>
    <property type="evidence" value="ECO:0007669"/>
    <property type="project" value="UniProtKB-SubCell"/>
</dbReference>
<reference evidence="12 13" key="1">
    <citation type="submission" date="2014-07" db="EMBL/GenBank/DDBJ databases">
        <authorList>
            <person name="Urmite Genomes Urmite Genomes"/>
        </authorList>
    </citation>
    <scope>NUCLEOTIDE SEQUENCE [LARGE SCALE GENOMIC DNA]</scope>
    <source>
        <strain evidence="12 13">13MG44_air</strain>
    </source>
</reference>
<dbReference type="Pfam" id="PF00231">
    <property type="entry name" value="ATP-synt"/>
    <property type="match status" value="1"/>
</dbReference>
<dbReference type="Gene3D" id="3.40.1380.10">
    <property type="match status" value="1"/>
</dbReference>
<dbReference type="InterPro" id="IPR000131">
    <property type="entry name" value="ATP_synth_F1_gsu"/>
</dbReference>
<dbReference type="AlphaFoldDB" id="A0A078MAT3"/>
<evidence type="ECO:0000313" key="12">
    <source>
        <dbReference type="EMBL" id="CEA03319.1"/>
    </source>
</evidence>
<evidence type="ECO:0000256" key="9">
    <source>
        <dbReference type="ARBA" id="ARBA00023196"/>
    </source>
</evidence>
<comment type="subunit">
    <text evidence="11">F-type ATPases have 2 components, CF(1) - the catalytic core - and CF(0) - the membrane proton channel. CF(1) has five subunits: alpha(3), beta(3), gamma(1), delta(1), epsilon(1). CF(0) has three main subunits: a, b and c.</text>
</comment>
<dbReference type="HAMAP" id="MF_00815">
    <property type="entry name" value="ATP_synth_gamma_bact"/>
    <property type="match status" value="1"/>
</dbReference>
<evidence type="ECO:0000256" key="11">
    <source>
        <dbReference type="HAMAP-Rule" id="MF_00815"/>
    </source>
</evidence>
<dbReference type="GO" id="GO:0046933">
    <property type="term" value="F:proton-transporting ATP synthase activity, rotational mechanism"/>
    <property type="evidence" value="ECO:0007669"/>
    <property type="project" value="UniProtKB-UniRule"/>
</dbReference>
<dbReference type="SUPFAM" id="SSF52943">
    <property type="entry name" value="ATP synthase (F1-ATPase), gamma subunit"/>
    <property type="match status" value="1"/>
</dbReference>
<dbReference type="HOGENOM" id="CLU_050669_0_1_9"/>
<dbReference type="CDD" id="cd12151">
    <property type="entry name" value="F1-ATPase_gamma"/>
    <property type="match status" value="1"/>
</dbReference>
<dbReference type="Proteomes" id="UP000044136">
    <property type="component" value="Unassembled WGS sequence"/>
</dbReference>
<evidence type="ECO:0000313" key="13">
    <source>
        <dbReference type="Proteomes" id="UP000044136"/>
    </source>
</evidence>
<evidence type="ECO:0000256" key="2">
    <source>
        <dbReference type="ARBA" id="ARBA00004202"/>
    </source>
</evidence>
<dbReference type="EMBL" id="CCSE01000001">
    <property type="protein sequence ID" value="CEA03319.1"/>
    <property type="molecule type" value="Genomic_DNA"/>
</dbReference>
<dbReference type="InterPro" id="IPR035968">
    <property type="entry name" value="ATP_synth_F1_ATPase_gsu"/>
</dbReference>
<dbReference type="InterPro" id="IPR023632">
    <property type="entry name" value="ATP_synth_F1_gsu_CS"/>
</dbReference>
<dbReference type="GO" id="GO:0005524">
    <property type="term" value="F:ATP binding"/>
    <property type="evidence" value="ECO:0007669"/>
    <property type="project" value="UniProtKB-UniRule"/>
</dbReference>
<dbReference type="eggNOG" id="COG0224">
    <property type="taxonomic scope" value="Bacteria"/>
</dbReference>
<evidence type="ECO:0000256" key="7">
    <source>
        <dbReference type="ARBA" id="ARBA00023065"/>
    </source>
</evidence>
<dbReference type="FunFam" id="3.40.1380.10:FF:000002">
    <property type="entry name" value="ATP synthase gamma chain"/>
    <property type="match status" value="1"/>
</dbReference>
<comment type="function">
    <text evidence="1 11">Produces ATP from ADP in the presence of a proton gradient across the membrane. The gamma chain is believed to be important in regulating ATPase activity and the flow of protons through the CF(0) complex.</text>
</comment>
<dbReference type="RefSeq" id="WP_035810878.1">
    <property type="nucleotide sequence ID" value="NZ_CCSE01000001.1"/>
</dbReference>
<sequence>MASLREIKGRIGSTKKMSQLTSAMHMVANSKLSRAEQNSKKFQPYMDKIQETVRAIAAGDTESSHPMLEERPIKRTGYIIISSDTGKAGPYNNNVVKAITEEAEKRHDNNPDSYDLFVLGKIGYETLTGRGYQVTNHRLGLPDQPDFASVKEIAVQSVNGFINEDIDELYIIYNKFVNILEQQVTVRKVLPLTETDIQTEQADSALAGYEFEPDKETILETILPQYAESLIYGALLDAKASEHAARMTAMKAATDNATELVGDLQLQYNRLRQAAITQEITEIVGGAAALE</sequence>
<keyword evidence="4 11" id="KW-0813">Transport</keyword>
<evidence type="ECO:0000256" key="10">
    <source>
        <dbReference type="ARBA" id="ARBA00023310"/>
    </source>
</evidence>
<dbReference type="PANTHER" id="PTHR11693">
    <property type="entry name" value="ATP SYNTHASE GAMMA CHAIN"/>
    <property type="match status" value="1"/>
</dbReference>
<dbReference type="OrthoDB" id="9812769at2"/>
<keyword evidence="13" id="KW-1185">Reference proteome</keyword>
<name>A0A078MAT3_9STAP</name>
<keyword evidence="8 11" id="KW-0472">Membrane</keyword>
<comment type="subcellular location">
    <subcellularLocation>
        <location evidence="2 11">Cell membrane</location>
        <topology evidence="2 11">Peripheral membrane protein</topology>
    </subcellularLocation>
</comment>
<dbReference type="PROSITE" id="PS00153">
    <property type="entry name" value="ATPASE_GAMMA"/>
    <property type="match status" value="1"/>
</dbReference>
<evidence type="ECO:0000256" key="8">
    <source>
        <dbReference type="ARBA" id="ARBA00023136"/>
    </source>
</evidence>
<dbReference type="GO" id="GO:0042777">
    <property type="term" value="P:proton motive force-driven plasma membrane ATP synthesis"/>
    <property type="evidence" value="ECO:0007669"/>
    <property type="project" value="UniProtKB-UniRule"/>
</dbReference>
<dbReference type="PRINTS" id="PR00126">
    <property type="entry name" value="ATPASEGAMMA"/>
</dbReference>
<keyword evidence="6 11" id="KW-0375">Hydrogen ion transport</keyword>
<evidence type="ECO:0000256" key="1">
    <source>
        <dbReference type="ARBA" id="ARBA00003456"/>
    </source>
</evidence>
<organism evidence="12 13">
    <name type="scientific">Jeotgalicoccus saudimassiliensis</name>
    <dbReference type="NCBI Taxonomy" id="1461582"/>
    <lineage>
        <taxon>Bacteria</taxon>
        <taxon>Bacillati</taxon>
        <taxon>Bacillota</taxon>
        <taxon>Bacilli</taxon>
        <taxon>Bacillales</taxon>
        <taxon>Staphylococcaceae</taxon>
        <taxon>Jeotgalicoccus</taxon>
    </lineage>
</organism>
<dbReference type="STRING" id="1461582.BN1048_02043"/>
<comment type="similarity">
    <text evidence="3 11">Belongs to the ATPase gamma chain family.</text>
</comment>
<gene>
    <name evidence="11 12" type="primary">atpG</name>
    <name evidence="12" type="ORF">BN1048_02043</name>
</gene>
<dbReference type="NCBIfam" id="TIGR01146">
    <property type="entry name" value="ATPsyn_F1gamma"/>
    <property type="match status" value="1"/>
</dbReference>
<protein>
    <recommendedName>
        <fullName evidence="11">ATP synthase gamma chain</fullName>
    </recommendedName>
    <alternativeName>
        <fullName evidence="11">ATP synthase F1 sector gamma subunit</fullName>
    </alternativeName>
    <alternativeName>
        <fullName evidence="11">F-ATPase gamma subunit</fullName>
    </alternativeName>
</protein>
<keyword evidence="9 11" id="KW-0139">CF(1)</keyword>
<evidence type="ECO:0000256" key="6">
    <source>
        <dbReference type="ARBA" id="ARBA00022781"/>
    </source>
</evidence>
<dbReference type="Gene3D" id="1.10.287.80">
    <property type="entry name" value="ATP synthase, gamma subunit, helix hairpin domain"/>
    <property type="match status" value="1"/>
</dbReference>
<evidence type="ECO:0000256" key="5">
    <source>
        <dbReference type="ARBA" id="ARBA00022475"/>
    </source>
</evidence>
<keyword evidence="7 11" id="KW-0406">Ion transport</keyword>
<keyword evidence="5 11" id="KW-1003">Cell membrane</keyword>
<evidence type="ECO:0000256" key="3">
    <source>
        <dbReference type="ARBA" id="ARBA00007681"/>
    </source>
</evidence>
<dbReference type="GO" id="GO:0045259">
    <property type="term" value="C:proton-transporting ATP synthase complex"/>
    <property type="evidence" value="ECO:0007669"/>
    <property type="project" value="UniProtKB-KW"/>
</dbReference>
<dbReference type="PANTHER" id="PTHR11693:SF22">
    <property type="entry name" value="ATP SYNTHASE SUBUNIT GAMMA, MITOCHONDRIAL"/>
    <property type="match status" value="1"/>
</dbReference>
<evidence type="ECO:0000256" key="4">
    <source>
        <dbReference type="ARBA" id="ARBA00022448"/>
    </source>
</evidence>